<organism evidence="1 2">
    <name type="scientific">Candidatus Scatomonas pullistercoris</name>
    <dbReference type="NCBI Taxonomy" id="2840920"/>
    <lineage>
        <taxon>Bacteria</taxon>
        <taxon>Bacillati</taxon>
        <taxon>Bacillota</taxon>
        <taxon>Clostridia</taxon>
        <taxon>Lachnospirales</taxon>
        <taxon>Lachnospiraceae</taxon>
        <taxon>Lachnospiraceae incertae sedis</taxon>
        <taxon>Candidatus Scatomonas</taxon>
    </lineage>
</organism>
<evidence type="ECO:0000313" key="2">
    <source>
        <dbReference type="Proteomes" id="UP000824169"/>
    </source>
</evidence>
<name>A0A9D1P1X4_9FIRM</name>
<reference evidence="1" key="2">
    <citation type="journal article" date="2021" name="PeerJ">
        <title>Extensive microbial diversity within the chicken gut microbiome revealed by metagenomics and culture.</title>
        <authorList>
            <person name="Gilroy R."/>
            <person name="Ravi A."/>
            <person name="Getino M."/>
            <person name="Pursley I."/>
            <person name="Horton D.L."/>
            <person name="Alikhan N.F."/>
            <person name="Baker D."/>
            <person name="Gharbi K."/>
            <person name="Hall N."/>
            <person name="Watson M."/>
            <person name="Adriaenssens E.M."/>
            <person name="Foster-Nyarko E."/>
            <person name="Jarju S."/>
            <person name="Secka A."/>
            <person name="Antonio M."/>
            <person name="Oren A."/>
            <person name="Chaudhuri R.R."/>
            <person name="La Ragione R."/>
            <person name="Hildebrand F."/>
            <person name="Pallen M.J."/>
        </authorList>
    </citation>
    <scope>NUCLEOTIDE SEQUENCE</scope>
    <source>
        <strain evidence="1">CHK188-20938</strain>
    </source>
</reference>
<gene>
    <name evidence="1" type="ORF">IAB71_03370</name>
</gene>
<dbReference type="EMBL" id="DVOO01000011">
    <property type="protein sequence ID" value="HIV24817.1"/>
    <property type="molecule type" value="Genomic_DNA"/>
</dbReference>
<comment type="caution">
    <text evidence="1">The sequence shown here is derived from an EMBL/GenBank/DDBJ whole genome shotgun (WGS) entry which is preliminary data.</text>
</comment>
<accession>A0A9D1P1X4</accession>
<evidence type="ECO:0000313" key="1">
    <source>
        <dbReference type="EMBL" id="HIV24817.1"/>
    </source>
</evidence>
<proteinExistence type="predicted"/>
<reference evidence="1" key="1">
    <citation type="submission" date="2020-10" db="EMBL/GenBank/DDBJ databases">
        <authorList>
            <person name="Gilroy R."/>
        </authorList>
    </citation>
    <scope>NUCLEOTIDE SEQUENCE</scope>
    <source>
        <strain evidence="1">CHK188-20938</strain>
    </source>
</reference>
<protein>
    <submittedName>
        <fullName evidence="1">Uncharacterized protein</fullName>
    </submittedName>
</protein>
<sequence>MGQEITGAVGGPREIAGGLAGIYEDFTESVQSLGGKGRKRSGKFASSVMQWVGGSRAVSDREQLCNKFLADVQGQLERLTLALETADEAERTEACGIAAWILTEPRPAKSDSTTDLMKRAVIGQVIPFLEYVEKERLVQIRDRMGQAYTRWQLLPVEKDVKKELDRLIGR</sequence>
<dbReference type="Proteomes" id="UP000824169">
    <property type="component" value="Unassembled WGS sequence"/>
</dbReference>
<dbReference type="AlphaFoldDB" id="A0A9D1P1X4"/>